<evidence type="ECO:0000313" key="5">
    <source>
        <dbReference type="EMBL" id="GEQ35421.1"/>
    </source>
</evidence>
<dbReference type="SUPFAM" id="SSF51215">
    <property type="entry name" value="Regulatory protein AraC"/>
    <property type="match status" value="1"/>
</dbReference>
<proteinExistence type="predicted"/>
<evidence type="ECO:0000313" key="6">
    <source>
        <dbReference type="Proteomes" id="UP000887127"/>
    </source>
</evidence>
<dbReference type="Pfam" id="PF12833">
    <property type="entry name" value="HTH_18"/>
    <property type="match status" value="1"/>
</dbReference>
<keyword evidence="3" id="KW-0804">Transcription</keyword>
<evidence type="ECO:0000256" key="2">
    <source>
        <dbReference type="ARBA" id="ARBA00023125"/>
    </source>
</evidence>
<accession>A0AAV3WQC3</accession>
<organism evidence="5 6">
    <name type="scientific">Marinilactibacillus psychrotolerans</name>
    <dbReference type="NCBI Taxonomy" id="191770"/>
    <lineage>
        <taxon>Bacteria</taxon>
        <taxon>Bacillati</taxon>
        <taxon>Bacillota</taxon>
        <taxon>Bacilli</taxon>
        <taxon>Lactobacillales</taxon>
        <taxon>Carnobacteriaceae</taxon>
        <taxon>Marinilactibacillus</taxon>
    </lineage>
</organism>
<gene>
    <name evidence="5" type="ORF">M132T_09290</name>
</gene>
<keyword evidence="1" id="KW-0805">Transcription regulation</keyword>
<dbReference type="Gene3D" id="1.10.10.60">
    <property type="entry name" value="Homeodomain-like"/>
    <property type="match status" value="1"/>
</dbReference>
<dbReference type="GO" id="GO:0003700">
    <property type="term" value="F:DNA-binding transcription factor activity"/>
    <property type="evidence" value="ECO:0007669"/>
    <property type="project" value="InterPro"/>
</dbReference>
<dbReference type="PANTHER" id="PTHR43280:SF2">
    <property type="entry name" value="HTH-TYPE TRANSCRIPTIONAL REGULATOR EXSA"/>
    <property type="match status" value="1"/>
</dbReference>
<dbReference type="RefSeq" id="WP_091762124.1">
    <property type="nucleotide sequence ID" value="NZ_BJVX01000009.1"/>
</dbReference>
<dbReference type="InterPro" id="IPR009057">
    <property type="entry name" value="Homeodomain-like_sf"/>
</dbReference>
<dbReference type="EMBL" id="BKBI01000006">
    <property type="protein sequence ID" value="GEQ35421.1"/>
    <property type="molecule type" value="Genomic_DNA"/>
</dbReference>
<reference evidence="5" key="1">
    <citation type="submission" date="2019-08" db="EMBL/GenBank/DDBJ databases">
        <title>Marinilactibacillus psychrotolerans M13-2T whole genome sequencing project.</title>
        <authorList>
            <person name="Ishikawa M."/>
            <person name="Suzuki T."/>
            <person name="Matsutani M."/>
        </authorList>
    </citation>
    <scope>NUCLEOTIDE SEQUENCE</scope>
    <source>
        <strain evidence="5">M13-2T</strain>
    </source>
</reference>
<dbReference type="AlphaFoldDB" id="A0AAV3WQC3"/>
<dbReference type="GeneID" id="96911489"/>
<evidence type="ECO:0000259" key="4">
    <source>
        <dbReference type="PROSITE" id="PS01124"/>
    </source>
</evidence>
<dbReference type="GO" id="GO:0043565">
    <property type="term" value="F:sequence-specific DNA binding"/>
    <property type="evidence" value="ECO:0007669"/>
    <property type="project" value="InterPro"/>
</dbReference>
<evidence type="ECO:0000256" key="1">
    <source>
        <dbReference type="ARBA" id="ARBA00023015"/>
    </source>
</evidence>
<sequence>MTHEFTFLFGGLNVRHPEGFEMIRPYGVPNYVFLSIKSPALFKLNGQESIVEPNSIVIIEPFTPYYYHNPDGHYIDDWFHFKCEDSLFFQKKKLSTNHFLPIAEQTNIHLLMQELVWESVYIADEVKDENLSLIIQIMLNNVAVCEKKTVLLQKYSPHNRKLRDLRLQVQSYPKEQYSVEKIANEMNISVSYFQHLYKDLFGVSFQKDVIRLKIEYAKHLLSITDLPNFEIADLCGYTSEVHFYRQFKKVTGLTPSHYQSTIEII</sequence>
<feature type="domain" description="HTH araC/xylS-type" evidence="4">
    <location>
        <begin position="163"/>
        <end position="261"/>
    </location>
</feature>
<evidence type="ECO:0000256" key="3">
    <source>
        <dbReference type="ARBA" id="ARBA00023163"/>
    </source>
</evidence>
<dbReference type="Proteomes" id="UP000887127">
    <property type="component" value="Unassembled WGS sequence"/>
</dbReference>
<comment type="caution">
    <text evidence="5">The sequence shown here is derived from an EMBL/GenBank/DDBJ whole genome shotgun (WGS) entry which is preliminary data.</text>
</comment>
<name>A0AAV3WQC3_9LACT</name>
<dbReference type="PROSITE" id="PS01124">
    <property type="entry name" value="HTH_ARAC_FAMILY_2"/>
    <property type="match status" value="1"/>
</dbReference>
<dbReference type="PANTHER" id="PTHR43280">
    <property type="entry name" value="ARAC-FAMILY TRANSCRIPTIONAL REGULATOR"/>
    <property type="match status" value="1"/>
</dbReference>
<keyword evidence="2" id="KW-0238">DNA-binding</keyword>
<dbReference type="SMART" id="SM00342">
    <property type="entry name" value="HTH_ARAC"/>
    <property type="match status" value="1"/>
</dbReference>
<dbReference type="InterPro" id="IPR018060">
    <property type="entry name" value="HTH_AraC"/>
</dbReference>
<dbReference type="SUPFAM" id="SSF46689">
    <property type="entry name" value="Homeodomain-like"/>
    <property type="match status" value="1"/>
</dbReference>
<protein>
    <recommendedName>
        <fullName evidence="4">HTH araC/xylS-type domain-containing protein</fullName>
    </recommendedName>
</protein>
<dbReference type="InterPro" id="IPR037923">
    <property type="entry name" value="HTH-like"/>
</dbReference>